<accession>A0AA38CAA7</accession>
<reference evidence="2 3" key="1">
    <citation type="journal article" date="2021" name="Nat. Plants">
        <title>The Taxus genome provides insights into paclitaxel biosynthesis.</title>
        <authorList>
            <person name="Xiong X."/>
            <person name="Gou J."/>
            <person name="Liao Q."/>
            <person name="Li Y."/>
            <person name="Zhou Q."/>
            <person name="Bi G."/>
            <person name="Li C."/>
            <person name="Du R."/>
            <person name="Wang X."/>
            <person name="Sun T."/>
            <person name="Guo L."/>
            <person name="Liang H."/>
            <person name="Lu P."/>
            <person name="Wu Y."/>
            <person name="Zhang Z."/>
            <person name="Ro D.K."/>
            <person name="Shang Y."/>
            <person name="Huang S."/>
            <person name="Yan J."/>
        </authorList>
    </citation>
    <scope>NUCLEOTIDE SEQUENCE [LARGE SCALE GENOMIC DNA]</scope>
    <source>
        <strain evidence="2">Ta-2019</strain>
    </source>
</reference>
<feature type="non-terminal residue" evidence="2">
    <location>
        <position position="1"/>
    </location>
</feature>
<dbReference type="Proteomes" id="UP000824469">
    <property type="component" value="Unassembled WGS sequence"/>
</dbReference>
<evidence type="ECO:0000313" key="3">
    <source>
        <dbReference type="Proteomes" id="UP000824469"/>
    </source>
</evidence>
<feature type="region of interest" description="Disordered" evidence="1">
    <location>
        <begin position="1"/>
        <end position="22"/>
    </location>
</feature>
<dbReference type="AlphaFoldDB" id="A0AA38CAA7"/>
<evidence type="ECO:0000256" key="1">
    <source>
        <dbReference type="SAM" id="MobiDB-lite"/>
    </source>
</evidence>
<sequence length="65" mass="7411">RAERAEQKRRERDSGFPRPLSRGHWWRIDGVVCGGVFFAPNYRSTSLSRWRPAAGAGPMTPLEAR</sequence>
<dbReference type="EMBL" id="JAHRHJ020001316">
    <property type="protein sequence ID" value="KAH9293302.1"/>
    <property type="molecule type" value="Genomic_DNA"/>
</dbReference>
<gene>
    <name evidence="2" type="ORF">KI387_041494</name>
</gene>
<proteinExistence type="predicted"/>
<keyword evidence="3" id="KW-1185">Reference proteome</keyword>
<protein>
    <submittedName>
        <fullName evidence="2">Uncharacterized protein</fullName>
    </submittedName>
</protein>
<comment type="caution">
    <text evidence="2">The sequence shown here is derived from an EMBL/GenBank/DDBJ whole genome shotgun (WGS) entry which is preliminary data.</text>
</comment>
<feature type="compositionally biased region" description="Basic and acidic residues" evidence="1">
    <location>
        <begin position="1"/>
        <end position="15"/>
    </location>
</feature>
<organism evidence="2 3">
    <name type="scientific">Taxus chinensis</name>
    <name type="common">Chinese yew</name>
    <name type="synonym">Taxus wallichiana var. chinensis</name>
    <dbReference type="NCBI Taxonomy" id="29808"/>
    <lineage>
        <taxon>Eukaryota</taxon>
        <taxon>Viridiplantae</taxon>
        <taxon>Streptophyta</taxon>
        <taxon>Embryophyta</taxon>
        <taxon>Tracheophyta</taxon>
        <taxon>Spermatophyta</taxon>
        <taxon>Pinopsida</taxon>
        <taxon>Pinidae</taxon>
        <taxon>Conifers II</taxon>
        <taxon>Cupressales</taxon>
        <taxon>Taxaceae</taxon>
        <taxon>Taxus</taxon>
    </lineage>
</organism>
<feature type="non-terminal residue" evidence="2">
    <location>
        <position position="65"/>
    </location>
</feature>
<evidence type="ECO:0000313" key="2">
    <source>
        <dbReference type="EMBL" id="KAH9293302.1"/>
    </source>
</evidence>
<name>A0AA38CAA7_TAXCH</name>